<reference evidence="1 2" key="1">
    <citation type="journal article" date="2019" name="Sci. Rep.">
        <title>Orb-weaving spider Araneus ventricosus genome elucidates the spidroin gene catalogue.</title>
        <authorList>
            <person name="Kono N."/>
            <person name="Nakamura H."/>
            <person name="Ohtoshi R."/>
            <person name="Moran D.A.P."/>
            <person name="Shinohara A."/>
            <person name="Yoshida Y."/>
            <person name="Fujiwara M."/>
            <person name="Mori M."/>
            <person name="Tomita M."/>
            <person name="Arakawa K."/>
        </authorList>
    </citation>
    <scope>NUCLEOTIDE SEQUENCE [LARGE SCALE GENOMIC DNA]</scope>
</reference>
<dbReference type="EMBL" id="BGPR01000074">
    <property type="protein sequence ID" value="GBL90822.1"/>
    <property type="molecule type" value="Genomic_DNA"/>
</dbReference>
<accession>A0A4Y2BEX0</accession>
<protein>
    <recommendedName>
        <fullName evidence="3">Mos1 transposase HTH domain-containing protein</fullName>
    </recommendedName>
</protein>
<evidence type="ECO:0000313" key="2">
    <source>
        <dbReference type="Proteomes" id="UP000499080"/>
    </source>
</evidence>
<dbReference type="Pfam" id="PF13412">
    <property type="entry name" value="HTH_24"/>
    <property type="match status" value="1"/>
</dbReference>
<name>A0A4Y2BEX0_ARAVE</name>
<evidence type="ECO:0000313" key="1">
    <source>
        <dbReference type="EMBL" id="GBL90822.1"/>
    </source>
</evidence>
<dbReference type="InterPro" id="IPR052709">
    <property type="entry name" value="Transposase-MT_Hybrid"/>
</dbReference>
<gene>
    <name evidence="1" type="ORF">AVEN_215554_1</name>
</gene>
<keyword evidence="2" id="KW-1185">Reference proteome</keyword>
<dbReference type="PANTHER" id="PTHR46060:SF1">
    <property type="entry name" value="MARINER MOS1 TRANSPOSASE-LIKE PROTEIN"/>
    <property type="match status" value="1"/>
</dbReference>
<dbReference type="Proteomes" id="UP000499080">
    <property type="component" value="Unassembled WGS sequence"/>
</dbReference>
<evidence type="ECO:0008006" key="3">
    <source>
        <dbReference type="Google" id="ProtNLM"/>
    </source>
</evidence>
<dbReference type="AlphaFoldDB" id="A0A4Y2BEX0"/>
<dbReference type="OrthoDB" id="6118231at2759"/>
<dbReference type="PANTHER" id="PTHR46060">
    <property type="entry name" value="MARINER MOS1 TRANSPOSASE-LIKE PROTEIN"/>
    <property type="match status" value="1"/>
</dbReference>
<sequence>MDSSRSAQTAVIQFLRAEGEYASQIYPRMKEVYGEQCLARCTIFRWCQTYEAGRVNIKDNVTNSSPISAVDELIQQNRRITIREIAVKLSISKETVHHIIRKKLMAKFVLSRCPSSIRESEDGDNGYLADPAVSTLKPSTPFLRAGISVSMSVAIIYSCTVPHELLLEYCY</sequence>
<proteinExistence type="predicted"/>
<organism evidence="1 2">
    <name type="scientific">Araneus ventricosus</name>
    <name type="common">Orbweaver spider</name>
    <name type="synonym">Epeira ventricosa</name>
    <dbReference type="NCBI Taxonomy" id="182803"/>
    <lineage>
        <taxon>Eukaryota</taxon>
        <taxon>Metazoa</taxon>
        <taxon>Ecdysozoa</taxon>
        <taxon>Arthropoda</taxon>
        <taxon>Chelicerata</taxon>
        <taxon>Arachnida</taxon>
        <taxon>Araneae</taxon>
        <taxon>Araneomorphae</taxon>
        <taxon>Entelegynae</taxon>
        <taxon>Araneoidea</taxon>
        <taxon>Araneidae</taxon>
        <taxon>Araneus</taxon>
    </lineage>
</organism>
<comment type="caution">
    <text evidence="1">The sequence shown here is derived from an EMBL/GenBank/DDBJ whole genome shotgun (WGS) entry which is preliminary data.</text>
</comment>